<dbReference type="Gene3D" id="3.40.50.720">
    <property type="entry name" value="NAD(P)-binding Rossmann-like Domain"/>
    <property type="match status" value="1"/>
</dbReference>
<name>A0AAN4PCB9_ASPLE</name>
<reference evidence="4 5" key="1">
    <citation type="submission" date="2015-11" db="EMBL/GenBank/DDBJ databases">
        <title>Aspergillus lentulus strain IFM 54703T.</title>
        <authorList>
            <person name="Kusuya Y."/>
            <person name="Sakai K."/>
            <person name="Kamei K."/>
            <person name="Takahashi H."/>
            <person name="Yaguchi T."/>
        </authorList>
    </citation>
    <scope>NUCLEOTIDE SEQUENCE [LARGE SCALE GENOMIC DNA]</scope>
    <source>
        <strain evidence="4 5">IFM 54703</strain>
    </source>
</reference>
<evidence type="ECO:0000256" key="3">
    <source>
        <dbReference type="ARBA" id="ARBA00023002"/>
    </source>
</evidence>
<dbReference type="EMBL" id="BCLY01000004">
    <property type="protein sequence ID" value="GAQ04014.1"/>
    <property type="molecule type" value="Genomic_DNA"/>
</dbReference>
<sequence>MGNIWDMIRVVVFGSNNDASRDSAPAYNPAQDIPSMAGKVIFITGAAGDLGRQTAIELARYGRPSRIYIADLPRNDGAKQVLIRHIGDEAYGDSISPTSETAVATSTTEVRFLDLDLASFDSVRQCAQQFAAQEQHLDVLILNAGIIRVPPATTPEGYEIHFGVNYLGHALLARLLMPMLLRTTQRQPGADARVVVVSSEGHVSAPKQGVDFELVKTNCSNLPYPKRYGQSKAALIGLMQGLSRDYPQIKSVAVHPGRILTGMATSLWKESTLARLTKPIAPFFCVPVTTGIRNHLWAATSSEVVSGMYYEPVGVPGTLSAAVQDPTFAKRLKEWTDNALEGIKPLE</sequence>
<organism evidence="4 5">
    <name type="scientific">Aspergillus lentulus</name>
    <dbReference type="NCBI Taxonomy" id="293939"/>
    <lineage>
        <taxon>Eukaryota</taxon>
        <taxon>Fungi</taxon>
        <taxon>Dikarya</taxon>
        <taxon>Ascomycota</taxon>
        <taxon>Pezizomycotina</taxon>
        <taxon>Eurotiomycetes</taxon>
        <taxon>Eurotiomycetidae</taxon>
        <taxon>Eurotiales</taxon>
        <taxon>Aspergillaceae</taxon>
        <taxon>Aspergillus</taxon>
        <taxon>Aspergillus subgen. Fumigati</taxon>
    </lineage>
</organism>
<protein>
    <submittedName>
        <fullName evidence="4">Uncharacterized oxidoreductase C736.13</fullName>
    </submittedName>
</protein>
<accession>A0AAN4PCB9</accession>
<dbReference type="GO" id="GO:0016491">
    <property type="term" value="F:oxidoreductase activity"/>
    <property type="evidence" value="ECO:0007669"/>
    <property type="project" value="UniProtKB-KW"/>
</dbReference>
<comment type="caution">
    <text evidence="4">The sequence shown here is derived from an EMBL/GenBank/DDBJ whole genome shotgun (WGS) entry which is preliminary data.</text>
</comment>
<dbReference type="SUPFAM" id="SSF51735">
    <property type="entry name" value="NAD(P)-binding Rossmann-fold domains"/>
    <property type="match status" value="1"/>
</dbReference>
<evidence type="ECO:0000313" key="4">
    <source>
        <dbReference type="EMBL" id="GAQ04014.1"/>
    </source>
</evidence>
<dbReference type="Pfam" id="PF00106">
    <property type="entry name" value="adh_short"/>
    <property type="match status" value="1"/>
</dbReference>
<evidence type="ECO:0000256" key="1">
    <source>
        <dbReference type="ARBA" id="ARBA00006484"/>
    </source>
</evidence>
<dbReference type="PANTHER" id="PTHR24320:SF282">
    <property type="entry name" value="WW DOMAIN-CONTAINING OXIDOREDUCTASE"/>
    <property type="match status" value="1"/>
</dbReference>
<keyword evidence="3" id="KW-0560">Oxidoreductase</keyword>
<dbReference type="PRINTS" id="PR00081">
    <property type="entry name" value="GDHRDH"/>
</dbReference>
<dbReference type="Proteomes" id="UP000051487">
    <property type="component" value="Unassembled WGS sequence"/>
</dbReference>
<dbReference type="AlphaFoldDB" id="A0AAN4PCB9"/>
<comment type="similarity">
    <text evidence="1">Belongs to the short-chain dehydrogenases/reductases (SDR) family.</text>
</comment>
<evidence type="ECO:0000313" key="5">
    <source>
        <dbReference type="Proteomes" id="UP000051487"/>
    </source>
</evidence>
<evidence type="ECO:0000256" key="2">
    <source>
        <dbReference type="ARBA" id="ARBA00022857"/>
    </source>
</evidence>
<proteinExistence type="inferred from homology"/>
<dbReference type="InterPro" id="IPR036291">
    <property type="entry name" value="NAD(P)-bd_dom_sf"/>
</dbReference>
<gene>
    <name evidence="4" type="ORF">ALT_1335</name>
</gene>
<keyword evidence="2" id="KW-0521">NADP</keyword>
<dbReference type="InterPro" id="IPR002347">
    <property type="entry name" value="SDR_fam"/>
</dbReference>
<dbReference type="PANTHER" id="PTHR24320">
    <property type="entry name" value="RETINOL DEHYDROGENASE"/>
    <property type="match status" value="1"/>
</dbReference>